<gene>
    <name evidence="4" type="primary">XCP2</name>
    <name evidence="4" type="ORF">SNAT2548_LOCUS31342</name>
</gene>
<dbReference type="GO" id="GO:0004197">
    <property type="term" value="F:cysteine-type endopeptidase activity"/>
    <property type="evidence" value="ECO:0007669"/>
    <property type="project" value="InterPro"/>
</dbReference>
<evidence type="ECO:0000259" key="3">
    <source>
        <dbReference type="SMART" id="SM00645"/>
    </source>
</evidence>
<dbReference type="Gene3D" id="3.90.70.10">
    <property type="entry name" value="Cysteine proteinases"/>
    <property type="match status" value="1"/>
</dbReference>
<dbReference type="InterPro" id="IPR039417">
    <property type="entry name" value="Peptidase_C1A_papain-like"/>
</dbReference>
<evidence type="ECO:0000256" key="2">
    <source>
        <dbReference type="SAM" id="MobiDB-lite"/>
    </source>
</evidence>
<dbReference type="PROSITE" id="PS00639">
    <property type="entry name" value="THIOL_PROTEASE_HIS"/>
    <property type="match status" value="1"/>
</dbReference>
<comment type="caution">
    <text evidence="4">The sequence shown here is derived from an EMBL/GenBank/DDBJ whole genome shotgun (WGS) entry which is preliminary data.</text>
</comment>
<dbReference type="PROSITE" id="PS00139">
    <property type="entry name" value="THIOL_PROTEASE_CYS"/>
    <property type="match status" value="1"/>
</dbReference>
<dbReference type="Gene3D" id="3.40.50.12660">
    <property type="match status" value="1"/>
</dbReference>
<comment type="similarity">
    <text evidence="1">Belongs to the peptidase C14B family.</text>
</comment>
<dbReference type="Gene3D" id="3.40.50.1460">
    <property type="match status" value="1"/>
</dbReference>
<proteinExistence type="inferred from homology"/>
<dbReference type="GO" id="GO:0006508">
    <property type="term" value="P:proteolysis"/>
    <property type="evidence" value="ECO:0007669"/>
    <property type="project" value="InterPro"/>
</dbReference>
<keyword evidence="5" id="KW-1185">Reference proteome</keyword>
<evidence type="ECO:0000313" key="4">
    <source>
        <dbReference type="EMBL" id="CAE7557136.1"/>
    </source>
</evidence>
<dbReference type="PANTHER" id="PTHR48104">
    <property type="entry name" value="METACASPASE-4"/>
    <property type="match status" value="1"/>
</dbReference>
<dbReference type="GO" id="GO:0005737">
    <property type="term" value="C:cytoplasm"/>
    <property type="evidence" value="ECO:0007669"/>
    <property type="project" value="TreeGrafter"/>
</dbReference>
<dbReference type="InterPro" id="IPR050452">
    <property type="entry name" value="Metacaspase"/>
</dbReference>
<dbReference type="OrthoDB" id="423186at2759"/>
<dbReference type="SUPFAM" id="SSF54001">
    <property type="entry name" value="Cysteine proteinases"/>
    <property type="match status" value="1"/>
</dbReference>
<dbReference type="InterPro" id="IPR029030">
    <property type="entry name" value="Caspase-like_dom_sf"/>
</dbReference>
<evidence type="ECO:0000313" key="5">
    <source>
        <dbReference type="Proteomes" id="UP000604046"/>
    </source>
</evidence>
<sequence>MPNSRKGILQDLAQTLLGGVLDEAFFGVRATAARASLVRRVRSRRLWRHFAVDLRQDVSAQKDQLDLQARALREGLLDMTGFKERPLKATRYARYAPLRRADAAKEAQGVQVDKARGEPGEITGVEPVGNKSSFERFLFVALSRKSREDSRCAKLEQLLQARRRFTAHCGASHNLIVLAQAVQKQVDVVDARVQQQPSPAEAIAAQQLAAQHAAQADSLAGKAPQSAKGSLGMQVRVVPKATSAESHARTAQGAVESAATAVAAAENHARDAQKSADAASRTVPWQKGGVSRCFTGPLQAEAVHEKATLAEQHVASARSLAHFGHRVPLRELRVEIRQMVQGMAEALAEQASALQSTSSAVGAASESATAALSSEAERHLATMSAGITTAEEKLQVQLQQAVAKLDEEMPLSTWRWPLLTALASARLEDFQAFVQRFGRSYEPGSREFEERREIFEARAEEVRVLNSIPRRWTAGLGPLADFREEELQALRGWRGSASREDGGSGGSGSSLVQVRSLPEQFNWTSLAALHEVASQGSCGSCWAVTSALVLTAHAEISGRPRSFSAQELVDCVPNPKSCGGTGGCSGATVELAMSYAMHVGLRTESEMPYKAKTHSCLQSGLPSAVQMAEAFNQDSGEEALDVANQSRAQLEEDLAALAYLHEHTDMQAPRVYKAAADSSGLAFGLHGWEKLAPNRQEPLLRALYERGPVGVSVAATNWHLYSTGIFDHCTKDSVIDHAVTLIGYGKDPKSGDKYYLIQNSWGDTWGEDGRIRILRSDADDVQQCGWVAQGYKAQAASQEADSSSLFGPQTASAYLGPLLVTGTTRVHGQGNAEHVGERSASTGGNPGMVLRCLLRTCGILGYGLNGDEDRLVVVIAAEVPSESSEELEPELKGPQATEASAFDWLPALPSLWGQAKGGLCTQALLAVLLAAGRAWGSLSFRQLQLRMQAALQRSGVENATVTLRCSQDLLESRSGRGDRGDRGGIGVALGPFSEARALLIGICYEEDVKLEGSWNDVQDMRSWLLREGIVPEQGLRILSDVSEHVPSRRNILAHLRWLLSGDEQSSEAPCEGPCGSCGHEVSPPLQLFLLFAGHGDHAELLPSDWQEAGPITEREISALVDDLLPSGARLTCVFDCCDSSQMFRCEEDKMAQTRSDLAECAQLTQVVSERLEAVEAQLRAELAKLMVLGQATAERMEEVCKAVQEAAPSFGGDSKVHLEAAGFFFLTVQMSLGSLLSLLSQLSLTVFGILRCSDGAVSWTPKSEESEVPVQEMINTALERTEHLEQSFIAASSGQLAEQVNTWRASLQAEIEDLKSRSTSCETRLLQELERVSEVMRSAPGRDEEPRMREEVSKVRSIPAALRGMVLSALPLPPHASRRKALVIGCSYFELSTPLKGAINDAWNVLSLLRHTLQFSESQVRFIVDGTRSCPMPPQRRPTAATITEGLQWLAADTLPGDEVFFYFAGYGALLPHGVGSFEACLVPIDYAALRSGGGDSTGGYRLVPLTEVSQALSKLPAGCKATVVLDCCHSSLPGIGSKPQPAVFQWAQMQPAAFAGMEEMADARARRLVLPSIPLQSPHPVQVPAIACALACYSACHQAQWCAELPIEGVVQGAFTWAWVKAMVAGNCEGPVAQVKASLQANIGDLQRRCRWLDQTPLVQMSKTTEQQDQHKLQYIFEGDLWGNERQKVAMGWDWQGKEDWTSKDQADWHTWKGSDWQSWKGSSDWSKKRVKEEWGGSGWEDSAKRTRWENKSEPSWSDWQEGRVKHEAQVSLNPNADQIPRTPPDPVMNLGIPHTPPIGAGLVPPTPAGAFGNAPVPPTPAGAFGSGPVPPTPAGAFGNGPVPPTPAGAFGSGPVPPTPAGAFAPAAPGTPGATPFLPHPGTPVHPGTPGVPGFTGSVSAGELRHAPRRRNGKMAPAPAIKAKVNRLTKDLPRAGSGTKKTKEAAIPDFKTWVKNKKPIELRDEQPVKTETPVPLQPGATTPGLPGALTPGQDEVAGMTPGFAGGEVTPFLDQPAIAPATGIYGSLYGLEEGGVTPPQLTGMTPGFAEEMGAATPLLSQQY</sequence>
<evidence type="ECO:0000256" key="1">
    <source>
        <dbReference type="ARBA" id="ARBA00009005"/>
    </source>
</evidence>
<dbReference type="Proteomes" id="UP000604046">
    <property type="component" value="Unassembled WGS sequence"/>
</dbReference>
<name>A0A812U8W2_9DINO</name>
<dbReference type="Pfam" id="PF00112">
    <property type="entry name" value="Peptidase_C1"/>
    <property type="match status" value="1"/>
</dbReference>
<accession>A0A812U8W2</accession>
<reference evidence="4" key="1">
    <citation type="submission" date="2021-02" db="EMBL/GenBank/DDBJ databases">
        <authorList>
            <person name="Dougan E. K."/>
            <person name="Rhodes N."/>
            <person name="Thang M."/>
            <person name="Chan C."/>
        </authorList>
    </citation>
    <scope>NUCLEOTIDE SEQUENCE</scope>
</reference>
<dbReference type="SUPFAM" id="SSF52129">
    <property type="entry name" value="Caspase-like"/>
    <property type="match status" value="1"/>
</dbReference>
<feature type="region of interest" description="Disordered" evidence="2">
    <location>
        <begin position="1970"/>
        <end position="1997"/>
    </location>
</feature>
<dbReference type="CDD" id="cd02248">
    <property type="entry name" value="Peptidase_C1A"/>
    <property type="match status" value="1"/>
</dbReference>
<dbReference type="Pfam" id="PF00656">
    <property type="entry name" value="Peptidase_C14"/>
    <property type="match status" value="1"/>
</dbReference>
<dbReference type="InterPro" id="IPR011600">
    <property type="entry name" value="Pept_C14_caspase"/>
</dbReference>
<dbReference type="PANTHER" id="PTHR48104:SF30">
    <property type="entry name" value="METACASPASE-1"/>
    <property type="match status" value="1"/>
</dbReference>
<dbReference type="InterPro" id="IPR025660">
    <property type="entry name" value="Pept_his_AS"/>
</dbReference>
<dbReference type="InterPro" id="IPR000668">
    <property type="entry name" value="Peptidase_C1A_C"/>
</dbReference>
<dbReference type="EMBL" id="CAJNDS010002653">
    <property type="protein sequence ID" value="CAE7557136.1"/>
    <property type="molecule type" value="Genomic_DNA"/>
</dbReference>
<dbReference type="SMART" id="SM00645">
    <property type="entry name" value="Pept_C1"/>
    <property type="match status" value="1"/>
</dbReference>
<dbReference type="InterPro" id="IPR000169">
    <property type="entry name" value="Pept_cys_AS"/>
</dbReference>
<organism evidence="4 5">
    <name type="scientific">Symbiodinium natans</name>
    <dbReference type="NCBI Taxonomy" id="878477"/>
    <lineage>
        <taxon>Eukaryota</taxon>
        <taxon>Sar</taxon>
        <taxon>Alveolata</taxon>
        <taxon>Dinophyceae</taxon>
        <taxon>Suessiales</taxon>
        <taxon>Symbiodiniaceae</taxon>
        <taxon>Symbiodinium</taxon>
    </lineage>
</organism>
<protein>
    <submittedName>
        <fullName evidence="4">XCP2 protein</fullName>
    </submittedName>
</protein>
<dbReference type="InterPro" id="IPR038765">
    <property type="entry name" value="Papain-like_cys_pep_sf"/>
</dbReference>
<feature type="domain" description="Peptidase C1A papain C-terminal" evidence="3">
    <location>
        <begin position="517"/>
        <end position="794"/>
    </location>
</feature>